<gene>
    <name evidence="1" type="ORF">CJ209_02315</name>
</gene>
<protein>
    <submittedName>
        <fullName evidence="1">Uncharacterized protein</fullName>
    </submittedName>
</protein>
<dbReference type="AlphaFoldDB" id="A0A2N6TPA7"/>
<dbReference type="RefSeq" id="WP_158391705.1">
    <property type="nucleotide sequence ID" value="NZ_PNHC01000001.1"/>
</dbReference>
<organism evidence="1 2">
    <name type="scientific">Fusobacterium nucleatum</name>
    <dbReference type="NCBI Taxonomy" id="851"/>
    <lineage>
        <taxon>Bacteria</taxon>
        <taxon>Fusobacteriati</taxon>
        <taxon>Fusobacteriota</taxon>
        <taxon>Fusobacteriia</taxon>
        <taxon>Fusobacteriales</taxon>
        <taxon>Fusobacteriaceae</taxon>
        <taxon>Fusobacterium</taxon>
    </lineage>
</organism>
<evidence type="ECO:0000313" key="2">
    <source>
        <dbReference type="Proteomes" id="UP000235733"/>
    </source>
</evidence>
<dbReference type="EMBL" id="PNHC01000001">
    <property type="protein sequence ID" value="PMC71160.1"/>
    <property type="molecule type" value="Genomic_DNA"/>
</dbReference>
<dbReference type="Proteomes" id="UP000235733">
    <property type="component" value="Unassembled WGS sequence"/>
</dbReference>
<accession>A0A2N6TPA7</accession>
<comment type="caution">
    <text evidence="1">The sequence shown here is derived from an EMBL/GenBank/DDBJ whole genome shotgun (WGS) entry which is preliminary data.</text>
</comment>
<proteinExistence type="predicted"/>
<sequence length="222" mass="26354">MRNFNRKIGFLNEVIKEMKIYLQDTAIATILFENEIGLKLIDFNADTFGKAVYAVIIRKKNEGFDKQFLTINSYEIAKETLQKYISKFHLKDLTNFTMYAKKTELDLFQESKNNKDNKVIREVLDDEYNFILRNFIYFLKPEFILEIEKVYNDVLNKIFVNENQITGKKIVLKPKTSETSMFSKKIPFSVKVLMRKEFLLREELAMLQVKEDLKREGLNEIN</sequence>
<name>A0A2N6TPA7_FUSNU</name>
<reference evidence="1 2" key="1">
    <citation type="submission" date="2017-09" db="EMBL/GenBank/DDBJ databases">
        <title>Bacterial strain isolated from the female urinary microbiota.</title>
        <authorList>
            <person name="Thomas-White K."/>
            <person name="Kumar N."/>
            <person name="Forster S."/>
            <person name="Putonti C."/>
            <person name="Lawley T."/>
            <person name="Wolfe A.J."/>
        </authorList>
    </citation>
    <scope>NUCLEOTIDE SEQUENCE [LARGE SCALE GENOMIC DNA]</scope>
    <source>
        <strain evidence="1 2">UMB0249</strain>
    </source>
</reference>
<evidence type="ECO:0000313" key="1">
    <source>
        <dbReference type="EMBL" id="PMC71160.1"/>
    </source>
</evidence>